<dbReference type="EMBL" id="RWJI01000001">
    <property type="protein sequence ID" value="RRQ51537.1"/>
    <property type="molecule type" value="Genomic_DNA"/>
</dbReference>
<comment type="caution">
    <text evidence="1">The sequence shown here is derived from an EMBL/GenBank/DDBJ whole genome shotgun (WGS) entry which is preliminary data.</text>
</comment>
<accession>A0A426RRD4</accession>
<name>A0A426RRD4_9SPHN</name>
<evidence type="ECO:0000313" key="1">
    <source>
        <dbReference type="EMBL" id="RRQ51537.1"/>
    </source>
</evidence>
<dbReference type="AlphaFoldDB" id="A0A426RRD4"/>
<organism evidence="1 2">
    <name type="scientific">Sphingorhabdus wooponensis</name>
    <dbReference type="NCBI Taxonomy" id="940136"/>
    <lineage>
        <taxon>Bacteria</taxon>
        <taxon>Pseudomonadati</taxon>
        <taxon>Pseudomonadota</taxon>
        <taxon>Alphaproteobacteria</taxon>
        <taxon>Sphingomonadales</taxon>
        <taxon>Sphingomonadaceae</taxon>
        <taxon>Sphingorhabdus</taxon>
    </lineage>
</organism>
<dbReference type="Proteomes" id="UP000268553">
    <property type="component" value="Unassembled WGS sequence"/>
</dbReference>
<gene>
    <name evidence="1" type="ORF">D7D48_01155</name>
</gene>
<sequence length="289" mass="33811">MYEKMLHGRRILYFRYAPPVTNLDDISARDTLPNDENDPGYMWSVYYYWWAFLRLSKAYKECCENDGTGDLADVYTYFGDVRDDDFMRWWTKGGHPQASKYRMHTGRRIFSHGIRFPIREINDPLLEKEQNADRVVLSIPVDGDLSRLTAEFQRLMRPVVEEHIRTHGEKKGEALFEVVSKNPSLKSLHKILTARQTEKDNPELTRLQLAEKLGITERVVGDVAAYNALTRLLKKAEVLIRNVERGRFPDFTDYKDGELQELPRALRRKPAKRTERIVVIEDGEELSLF</sequence>
<evidence type="ECO:0000313" key="2">
    <source>
        <dbReference type="Proteomes" id="UP000268553"/>
    </source>
</evidence>
<proteinExistence type="predicted"/>
<keyword evidence="2" id="KW-1185">Reference proteome</keyword>
<dbReference type="RefSeq" id="WP_125229551.1">
    <property type="nucleotide sequence ID" value="NZ_RWJI01000001.1"/>
</dbReference>
<reference evidence="1 2" key="1">
    <citation type="submission" date="2018-12" db="EMBL/GenBank/DDBJ databases">
        <authorList>
            <person name="Kim S.-J."/>
            <person name="Jung G.-Y."/>
        </authorList>
    </citation>
    <scope>NUCLEOTIDE SEQUENCE [LARGE SCALE GENOMIC DNA]</scope>
    <source>
        <strain evidence="1 2">03SU3-P</strain>
    </source>
</reference>
<dbReference type="OrthoDB" id="7596693at2"/>
<protein>
    <submittedName>
        <fullName evidence="1">Uncharacterized protein</fullName>
    </submittedName>
</protein>